<organism evidence="2 3">
    <name type="scientific">Candidatus Lloydbacteria bacterium RIFCSPHIGHO2_02_FULL_54_17</name>
    <dbReference type="NCBI Taxonomy" id="1798664"/>
    <lineage>
        <taxon>Bacteria</taxon>
        <taxon>Candidatus Lloydiibacteriota</taxon>
    </lineage>
</organism>
<feature type="transmembrane region" description="Helical" evidence="1">
    <location>
        <begin position="108"/>
        <end position="126"/>
    </location>
</feature>
<evidence type="ECO:0000313" key="3">
    <source>
        <dbReference type="Proteomes" id="UP000178636"/>
    </source>
</evidence>
<dbReference type="AlphaFoldDB" id="A0A1G2DAT9"/>
<protein>
    <submittedName>
        <fullName evidence="2">Uncharacterized protein</fullName>
    </submittedName>
</protein>
<name>A0A1G2DAT9_9BACT</name>
<evidence type="ECO:0000256" key="1">
    <source>
        <dbReference type="SAM" id="Phobius"/>
    </source>
</evidence>
<dbReference type="Proteomes" id="UP000178636">
    <property type="component" value="Unassembled WGS sequence"/>
</dbReference>
<keyword evidence="1" id="KW-0812">Transmembrane</keyword>
<evidence type="ECO:0000313" key="2">
    <source>
        <dbReference type="EMBL" id="OGZ10745.1"/>
    </source>
</evidence>
<feature type="transmembrane region" description="Helical" evidence="1">
    <location>
        <begin position="9"/>
        <end position="26"/>
    </location>
</feature>
<keyword evidence="1" id="KW-0472">Membrane</keyword>
<gene>
    <name evidence="2" type="ORF">A3C93_05510</name>
</gene>
<feature type="transmembrane region" description="Helical" evidence="1">
    <location>
        <begin position="72"/>
        <end position="93"/>
    </location>
</feature>
<proteinExistence type="predicted"/>
<accession>A0A1G2DAT9</accession>
<dbReference type="EMBL" id="MHLO01000046">
    <property type="protein sequence ID" value="OGZ10745.1"/>
    <property type="molecule type" value="Genomic_DNA"/>
</dbReference>
<feature type="transmembrane region" description="Helical" evidence="1">
    <location>
        <begin position="46"/>
        <end position="65"/>
    </location>
</feature>
<keyword evidence="1" id="KW-1133">Transmembrane helix</keyword>
<reference evidence="2 3" key="1">
    <citation type="journal article" date="2016" name="Nat. Commun.">
        <title>Thousands of microbial genomes shed light on interconnected biogeochemical processes in an aquifer system.</title>
        <authorList>
            <person name="Anantharaman K."/>
            <person name="Brown C.T."/>
            <person name="Hug L.A."/>
            <person name="Sharon I."/>
            <person name="Castelle C.J."/>
            <person name="Probst A.J."/>
            <person name="Thomas B.C."/>
            <person name="Singh A."/>
            <person name="Wilkins M.J."/>
            <person name="Karaoz U."/>
            <person name="Brodie E.L."/>
            <person name="Williams K.H."/>
            <person name="Hubbard S.S."/>
            <person name="Banfield J.F."/>
        </authorList>
    </citation>
    <scope>NUCLEOTIDE SEQUENCE [LARGE SCALE GENOMIC DNA]</scope>
</reference>
<comment type="caution">
    <text evidence="2">The sequence shown here is derived from an EMBL/GenBank/DDBJ whole genome shotgun (WGS) entry which is preliminary data.</text>
</comment>
<sequence>MKNWLTKKGALLIALGGSGLFFFFVFSQELGLCAEKMLSCTKKFDSVAEIFQVFIPSLFLTLLLYKLRDEIFNAWLMFAKWWIPPTIILVLLAPSTGHSLVPIDKGRVSLFMNALFLLISLLLIAIKSWQLRKKG</sequence>